<evidence type="ECO:0000256" key="1">
    <source>
        <dbReference type="ARBA" id="ARBA00022475"/>
    </source>
</evidence>
<accession>A0A6J7DNA9</accession>
<dbReference type="GO" id="GO:0016020">
    <property type="term" value="C:membrane"/>
    <property type="evidence" value="ECO:0007669"/>
    <property type="project" value="InterPro"/>
</dbReference>
<dbReference type="EMBL" id="CAFBLM010000028">
    <property type="protein sequence ID" value="CAB4870194.1"/>
    <property type="molecule type" value="Genomic_DNA"/>
</dbReference>
<dbReference type="GO" id="GO:0005576">
    <property type="term" value="C:extracellular region"/>
    <property type="evidence" value="ECO:0007669"/>
    <property type="project" value="TreeGrafter"/>
</dbReference>
<sequence length="968" mass="105952">MAFPPSSETINNPATPGRRRGGVLFPTLVILAVLAIAFTSFAGFYADLLWFKSVQLTSVFSTQLFVRIELFLVFGLLLACIVLANGVIAYRLRPIFRGLSLEQQNLDRYRVAVDPFRRVILIAAGAGLVLIGGTSASAQWRTYLLWRHGAPFGTTDPAFGKDISFFTFDLPWIQFLLGFGFAFIILSLLLALVVHYIYGGIRLQTPGQRFTPAATAHISVLLGLFMLLKAVAYWFDRFALEITPNSLFTGLNYAQVNAVLPAKNILLLISLITAALFFFNIFRRTWSLPLAAVGLVIFSALVIGSLYPAFVQRFQVSPSQATKEQPFIQRNIDATLSAYDLNGIEKQDYQAKDTTTAKAIAADRSTINNVRLLDPSVVPPTFNQLQQIRGYYSFADTLDVDRYTINKKQRDSVVAIREINLAGIPESNWINNTTVFTHGFGFTAAYSNTATSDGAPAYFESNIPPKGVLSIKQPRVYFGENSPTYSIVGAPAGATPHELDYPDDASANGQRNNTYDGTGGVPVGSLFNKLVFAVKYQEGNLLLSNLVNSESKILYERNPRDRVQKVAPWLTLDGDPYPAVVNGKIVWIVDGYTTTNGYPYSTRTQLGQATADSITANSQFVQAQTGTDVNYIRNSVKATVDAYDGTVSLYEWDTKDPVLKSWEAAFPGTVKPRSELDGQLLAHVRYPEDLFKVQRELYSRYHVQDALAFYSGQDFWNIPNDPTKISEGQPQPPYYLTLKMPGTSKPTFSLTSTFSPNNRQTLAAFMSVDASAGPDYGKIRVLQLPRNTTIPGPVQVQNNIESDPVISSQLSLLRRGGSEVDIGNLLSLPVGGGLLYVEPIYVRSSQTESFPLLRKVAVSFGNRTAMEDTLDQALRTVFQGDTGNSNSTDSTTVVKPAPTTGTTLGQALDAAQQAYDDGQAALKRGDLSGFAEAQKRLGEALTKVAAARSSTPAPSGSRLPPLSRRSTS</sequence>
<reference evidence="7" key="1">
    <citation type="submission" date="2020-05" db="EMBL/GenBank/DDBJ databases">
        <authorList>
            <person name="Chiriac C."/>
            <person name="Salcher M."/>
            <person name="Ghai R."/>
            <person name="Kavagutti S V."/>
        </authorList>
    </citation>
    <scope>NUCLEOTIDE SEQUENCE</scope>
</reference>
<dbReference type="PANTHER" id="PTHR39344:SF1">
    <property type="entry name" value="UPF0182 PROTEIN SLL1060"/>
    <property type="match status" value="1"/>
</dbReference>
<dbReference type="NCBIfam" id="NF000825">
    <property type="entry name" value="PRK00068.1"/>
    <property type="match status" value="1"/>
</dbReference>
<dbReference type="PANTHER" id="PTHR39344">
    <property type="entry name" value="UPF0182 PROTEIN SLL1060"/>
    <property type="match status" value="1"/>
</dbReference>
<protein>
    <submittedName>
        <fullName evidence="7">Unannotated protein</fullName>
    </submittedName>
</protein>
<evidence type="ECO:0000256" key="6">
    <source>
        <dbReference type="SAM" id="Phobius"/>
    </source>
</evidence>
<evidence type="ECO:0000256" key="2">
    <source>
        <dbReference type="ARBA" id="ARBA00022692"/>
    </source>
</evidence>
<evidence type="ECO:0000256" key="5">
    <source>
        <dbReference type="SAM" id="MobiDB-lite"/>
    </source>
</evidence>
<feature type="transmembrane region" description="Helical" evidence="6">
    <location>
        <begin position="172"/>
        <end position="198"/>
    </location>
</feature>
<feature type="transmembrane region" description="Helical" evidence="6">
    <location>
        <begin position="64"/>
        <end position="90"/>
    </location>
</feature>
<dbReference type="InterPro" id="IPR005372">
    <property type="entry name" value="UPF0182"/>
</dbReference>
<keyword evidence="1" id="KW-1003">Cell membrane</keyword>
<evidence type="ECO:0000313" key="7">
    <source>
        <dbReference type="EMBL" id="CAB4870194.1"/>
    </source>
</evidence>
<feature type="transmembrane region" description="Helical" evidence="6">
    <location>
        <begin position="21"/>
        <end position="44"/>
    </location>
</feature>
<dbReference type="Pfam" id="PF03699">
    <property type="entry name" value="UPF0182"/>
    <property type="match status" value="1"/>
</dbReference>
<evidence type="ECO:0000256" key="4">
    <source>
        <dbReference type="ARBA" id="ARBA00023136"/>
    </source>
</evidence>
<gene>
    <name evidence="7" type="ORF">UFOPK3401_00761</name>
</gene>
<feature type="transmembrane region" description="Helical" evidence="6">
    <location>
        <begin position="289"/>
        <end position="310"/>
    </location>
</feature>
<feature type="compositionally biased region" description="Low complexity" evidence="5">
    <location>
        <begin position="954"/>
        <end position="968"/>
    </location>
</feature>
<dbReference type="AlphaFoldDB" id="A0A6J7DNA9"/>
<keyword evidence="4 6" id="KW-0472">Membrane</keyword>
<feature type="transmembrane region" description="Helical" evidence="6">
    <location>
        <begin position="210"/>
        <end position="235"/>
    </location>
</feature>
<feature type="region of interest" description="Disordered" evidence="5">
    <location>
        <begin position="942"/>
        <end position="968"/>
    </location>
</feature>
<proteinExistence type="inferred from homology"/>
<organism evidence="7">
    <name type="scientific">freshwater metagenome</name>
    <dbReference type="NCBI Taxonomy" id="449393"/>
    <lineage>
        <taxon>unclassified sequences</taxon>
        <taxon>metagenomes</taxon>
        <taxon>ecological metagenomes</taxon>
    </lineage>
</organism>
<keyword evidence="2 6" id="KW-0812">Transmembrane</keyword>
<evidence type="ECO:0000256" key="3">
    <source>
        <dbReference type="ARBA" id="ARBA00022989"/>
    </source>
</evidence>
<feature type="region of interest" description="Disordered" evidence="5">
    <location>
        <begin position="879"/>
        <end position="900"/>
    </location>
</feature>
<keyword evidence="3 6" id="KW-1133">Transmembrane helix</keyword>
<name>A0A6J7DNA9_9ZZZZ</name>
<feature type="compositionally biased region" description="Low complexity" evidence="5">
    <location>
        <begin position="880"/>
        <end position="894"/>
    </location>
</feature>
<dbReference type="HAMAP" id="MF_01600">
    <property type="entry name" value="UPF0182"/>
    <property type="match status" value="1"/>
</dbReference>
<feature type="transmembrane region" description="Helical" evidence="6">
    <location>
        <begin position="265"/>
        <end position="282"/>
    </location>
</feature>
<feature type="transmembrane region" description="Helical" evidence="6">
    <location>
        <begin position="119"/>
        <end position="138"/>
    </location>
</feature>